<dbReference type="EMBL" id="CP126222">
    <property type="protein sequence ID" value="WIA23083.1"/>
    <property type="molecule type" value="Genomic_DNA"/>
</dbReference>
<sequence length="260" mass="27759">MMAAKLYGPEEVLKLAAKPSPAPRNSKTLAQRLCSPGEIIKVVAFGGSVTAGYGLDDRRQNWAQQLTNWLAAAFPEVQLRLSNLARDGTTITMAESCWYQYTPEDADLILIDFNLNSCSYSTCRSVVAPQIAAYENLIRRLISQAPNAALLSFEAFAFGSYSVSVAGGGTATMPMPYYNSGEDMHAMVAARYGVPLVENSTEVQKSGITSVQVTAHPECVLQVTAVGGGGWVQLLGVAVVPFFSNVALTSVDSTAMEMGL</sequence>
<dbReference type="PANTHER" id="PTHR34407">
    <property type="entry name" value="EXPRESSED PROTEIN"/>
    <property type="match status" value="1"/>
</dbReference>
<dbReference type="Proteomes" id="UP001244341">
    <property type="component" value="Chromosome 15b"/>
</dbReference>
<dbReference type="InterPro" id="IPR013830">
    <property type="entry name" value="SGNH_hydro"/>
</dbReference>
<name>A0ABY8UNG0_TETOB</name>
<dbReference type="Pfam" id="PF13472">
    <property type="entry name" value="Lipase_GDSL_2"/>
    <property type="match status" value="1"/>
</dbReference>
<proteinExistence type="predicted"/>
<organism evidence="2 3">
    <name type="scientific">Tetradesmus obliquus</name>
    <name type="common">Green alga</name>
    <name type="synonym">Acutodesmus obliquus</name>
    <dbReference type="NCBI Taxonomy" id="3088"/>
    <lineage>
        <taxon>Eukaryota</taxon>
        <taxon>Viridiplantae</taxon>
        <taxon>Chlorophyta</taxon>
        <taxon>core chlorophytes</taxon>
        <taxon>Chlorophyceae</taxon>
        <taxon>CS clade</taxon>
        <taxon>Sphaeropleales</taxon>
        <taxon>Scenedesmaceae</taxon>
        <taxon>Tetradesmus</taxon>
    </lineage>
</organism>
<feature type="domain" description="SGNH hydrolase-type esterase" evidence="1">
    <location>
        <begin position="44"/>
        <end position="205"/>
    </location>
</feature>
<reference evidence="2 3" key="1">
    <citation type="submission" date="2023-05" db="EMBL/GenBank/DDBJ databases">
        <title>A 100% complete, gapless, phased diploid assembly of the Scenedesmus obliquus UTEX 3031 genome.</title>
        <authorList>
            <person name="Biondi T.C."/>
            <person name="Hanschen E.R."/>
            <person name="Kwon T."/>
            <person name="Eng W."/>
            <person name="Kruse C.P.S."/>
            <person name="Koehler S.I."/>
            <person name="Kunde Y."/>
            <person name="Gleasner C.D."/>
            <person name="You Mak K.T."/>
            <person name="Polle J."/>
            <person name="Hovde B.T."/>
            <person name="Starkenburg S.R."/>
        </authorList>
    </citation>
    <scope>NUCLEOTIDE SEQUENCE [LARGE SCALE GENOMIC DNA]</scope>
    <source>
        <strain evidence="2 3">DOE0152z</strain>
    </source>
</reference>
<dbReference type="Gene3D" id="3.40.50.1110">
    <property type="entry name" value="SGNH hydrolase"/>
    <property type="match status" value="1"/>
</dbReference>
<evidence type="ECO:0000313" key="3">
    <source>
        <dbReference type="Proteomes" id="UP001244341"/>
    </source>
</evidence>
<dbReference type="SUPFAM" id="SSF52266">
    <property type="entry name" value="SGNH hydrolase"/>
    <property type="match status" value="1"/>
</dbReference>
<evidence type="ECO:0000259" key="1">
    <source>
        <dbReference type="Pfam" id="PF13472"/>
    </source>
</evidence>
<dbReference type="PANTHER" id="PTHR34407:SF1">
    <property type="entry name" value="SGNH HYDROLASE-TYPE ESTERASE DOMAIN-CONTAINING PROTEIN"/>
    <property type="match status" value="1"/>
</dbReference>
<dbReference type="InterPro" id="IPR036514">
    <property type="entry name" value="SGNH_hydro_sf"/>
</dbReference>
<keyword evidence="3" id="KW-1185">Reference proteome</keyword>
<accession>A0ABY8UNG0</accession>
<evidence type="ECO:0000313" key="2">
    <source>
        <dbReference type="EMBL" id="WIA23083.1"/>
    </source>
</evidence>
<gene>
    <name evidence="2" type="ORF">OEZ85_001426</name>
</gene>
<dbReference type="CDD" id="cd00229">
    <property type="entry name" value="SGNH_hydrolase"/>
    <property type="match status" value="1"/>
</dbReference>
<protein>
    <recommendedName>
        <fullName evidence="1">SGNH hydrolase-type esterase domain-containing protein</fullName>
    </recommendedName>
</protein>